<dbReference type="Gene3D" id="3.30.465.10">
    <property type="match status" value="1"/>
</dbReference>
<dbReference type="PANTHER" id="PTHR22777:SF17">
    <property type="entry name" value="UPF0053 PROTEIN SLL0260"/>
    <property type="match status" value="1"/>
</dbReference>
<evidence type="ECO:0000313" key="14">
    <source>
        <dbReference type="Proteomes" id="UP000236919"/>
    </source>
</evidence>
<dbReference type="PROSITE" id="PS51371">
    <property type="entry name" value="CBS"/>
    <property type="match status" value="2"/>
</dbReference>
<dbReference type="CDD" id="cd04590">
    <property type="entry name" value="CBS_pair_CorC_HlyC_assoc"/>
    <property type="match status" value="1"/>
</dbReference>
<accession>A0A2S4MH63</accession>
<dbReference type="EMBL" id="PQFZ01000003">
    <property type="protein sequence ID" value="POR54094.1"/>
    <property type="molecule type" value="Genomic_DNA"/>
</dbReference>
<evidence type="ECO:0000259" key="11">
    <source>
        <dbReference type="PROSITE" id="PS51371"/>
    </source>
</evidence>
<evidence type="ECO:0000256" key="6">
    <source>
        <dbReference type="ARBA" id="ARBA00023122"/>
    </source>
</evidence>
<keyword evidence="5 9" id="KW-1133">Transmembrane helix</keyword>
<evidence type="ECO:0000256" key="10">
    <source>
        <dbReference type="SAM" id="Phobius"/>
    </source>
</evidence>
<evidence type="ECO:0000259" key="12">
    <source>
        <dbReference type="PROSITE" id="PS51846"/>
    </source>
</evidence>
<feature type="domain" description="CNNM transmembrane" evidence="12">
    <location>
        <begin position="1"/>
        <end position="190"/>
    </location>
</feature>
<feature type="transmembrane region" description="Helical" evidence="10">
    <location>
        <begin position="49"/>
        <end position="72"/>
    </location>
</feature>
<dbReference type="FunFam" id="3.30.465.10:FF:000023">
    <property type="entry name" value="Magnesium and cobalt transporter"/>
    <property type="match status" value="1"/>
</dbReference>
<dbReference type="InterPro" id="IPR002550">
    <property type="entry name" value="CNNM"/>
</dbReference>
<dbReference type="Pfam" id="PF00571">
    <property type="entry name" value="CBS"/>
    <property type="match status" value="1"/>
</dbReference>
<dbReference type="SMART" id="SM01091">
    <property type="entry name" value="CorC_HlyC"/>
    <property type="match status" value="1"/>
</dbReference>
<evidence type="ECO:0000256" key="2">
    <source>
        <dbReference type="ARBA" id="ARBA00006446"/>
    </source>
</evidence>
<organism evidence="13 14">
    <name type="scientific">Bosea psychrotolerans</name>
    <dbReference type="NCBI Taxonomy" id="1871628"/>
    <lineage>
        <taxon>Bacteria</taxon>
        <taxon>Pseudomonadati</taxon>
        <taxon>Pseudomonadota</taxon>
        <taxon>Alphaproteobacteria</taxon>
        <taxon>Hyphomicrobiales</taxon>
        <taxon>Boseaceae</taxon>
        <taxon>Bosea</taxon>
    </lineage>
</organism>
<dbReference type="PROSITE" id="PS51846">
    <property type="entry name" value="CNNM"/>
    <property type="match status" value="1"/>
</dbReference>
<reference evidence="13 14" key="1">
    <citation type="submission" date="2018-01" db="EMBL/GenBank/DDBJ databases">
        <title>Genomic Encyclopedia of Type Strains, Phase III (KMG-III): the genomes of soil and plant-associated and newly described type strains.</title>
        <authorList>
            <person name="Whitman W."/>
        </authorList>
    </citation>
    <scope>NUCLEOTIDE SEQUENCE [LARGE SCALE GENOMIC DNA]</scope>
    <source>
        <strain evidence="13 14">1131</strain>
    </source>
</reference>
<dbReference type="InterPro" id="IPR000644">
    <property type="entry name" value="CBS_dom"/>
</dbReference>
<evidence type="ECO:0000256" key="5">
    <source>
        <dbReference type="ARBA" id="ARBA00022989"/>
    </source>
</evidence>
<name>A0A2S4MH63_9HYPH</name>
<dbReference type="InterPro" id="IPR005170">
    <property type="entry name" value="Transptr-assoc_dom"/>
</dbReference>
<evidence type="ECO:0000256" key="8">
    <source>
        <dbReference type="PROSITE-ProRule" id="PRU00703"/>
    </source>
</evidence>
<dbReference type="PANTHER" id="PTHR22777">
    <property type="entry name" value="HEMOLYSIN-RELATED"/>
    <property type="match status" value="1"/>
</dbReference>
<dbReference type="InterPro" id="IPR044751">
    <property type="entry name" value="Ion_transp-like_CBS"/>
</dbReference>
<dbReference type="InterPro" id="IPR046342">
    <property type="entry name" value="CBS_dom_sf"/>
</dbReference>
<feature type="domain" description="CBS" evidence="11">
    <location>
        <begin position="273"/>
        <end position="332"/>
    </location>
</feature>
<comment type="subcellular location">
    <subcellularLocation>
        <location evidence="1">Membrane</location>
        <topology evidence="1">Multi-pass membrane protein</topology>
    </subcellularLocation>
</comment>
<keyword evidence="14" id="KW-1185">Reference proteome</keyword>
<keyword evidence="7 9" id="KW-0472">Membrane</keyword>
<comment type="similarity">
    <text evidence="2">Belongs to the UPF0053 family. Hemolysin C subfamily.</text>
</comment>
<evidence type="ECO:0000256" key="9">
    <source>
        <dbReference type="PROSITE-ProRule" id="PRU01193"/>
    </source>
</evidence>
<dbReference type="InterPro" id="IPR016169">
    <property type="entry name" value="FAD-bd_PCMH_sub2"/>
</dbReference>
<comment type="caution">
    <text evidence="13">The sequence shown here is derived from an EMBL/GenBank/DDBJ whole genome shotgun (WGS) entry which is preliminary data.</text>
</comment>
<dbReference type="Gene3D" id="3.10.580.10">
    <property type="entry name" value="CBS-domain"/>
    <property type="match status" value="1"/>
</dbReference>
<dbReference type="InterPro" id="IPR036318">
    <property type="entry name" value="FAD-bd_PCMH-like_sf"/>
</dbReference>
<dbReference type="Proteomes" id="UP000236919">
    <property type="component" value="Unassembled WGS sequence"/>
</dbReference>
<evidence type="ECO:0000256" key="7">
    <source>
        <dbReference type="ARBA" id="ARBA00023136"/>
    </source>
</evidence>
<dbReference type="SUPFAM" id="SSF54631">
    <property type="entry name" value="CBS-domain pair"/>
    <property type="match status" value="1"/>
</dbReference>
<keyword evidence="4" id="KW-0677">Repeat</keyword>
<gene>
    <name evidence="13" type="ORF">CYD53_103192</name>
</gene>
<dbReference type="AlphaFoldDB" id="A0A2S4MH63"/>
<protein>
    <submittedName>
        <fullName evidence="13">Putative hemolysin</fullName>
    </submittedName>
</protein>
<dbReference type="SUPFAM" id="SSF56176">
    <property type="entry name" value="FAD-binding/transporter-associated domain-like"/>
    <property type="match status" value="1"/>
</dbReference>
<evidence type="ECO:0000256" key="1">
    <source>
        <dbReference type="ARBA" id="ARBA00004141"/>
    </source>
</evidence>
<keyword evidence="3 9" id="KW-0812">Transmembrane</keyword>
<proteinExistence type="inferred from homology"/>
<sequence>MALTVINGLLSMSELAVVSSRPARLKVLSDQGNKGAAIAIRLTENPGRFLSTVQIGITLVGVLSGAFSGATLGARLADWLAEQGLSRAASDGLGVGAVVVAITYLSLILGELVPKQIALRDPERVAARAAPAMLFLSRIGAPLVFLLDLSGRAVLSLLGQKGEPEEKVTEEEVRTIIAEAETAGVLERDEREMISGVMRLADRSARALMTPRREVEVVDLADSADEIRAQLRATRRSRLPVQDGEPDSIIGVVIVKDMIDLLSDGAAHDLRQLVDEAPVVMDTANALRILRDIRASKVHMALVFDEYGHFEGIITPGDVLEAIIGAFQEEEESEPPIVTRADGSFLVAGWMQVDEFSHELGIHIPRDADFQTVAGFILAELNHLPNVGESFDRGHWRYEVVDLDGRRIDKVLVSRIE</sequence>
<dbReference type="GO" id="GO:0050660">
    <property type="term" value="F:flavin adenine dinucleotide binding"/>
    <property type="evidence" value="ECO:0007669"/>
    <property type="project" value="InterPro"/>
</dbReference>
<feature type="transmembrane region" description="Helical" evidence="10">
    <location>
        <begin position="125"/>
        <end position="147"/>
    </location>
</feature>
<evidence type="ECO:0000256" key="3">
    <source>
        <dbReference type="ARBA" id="ARBA00022692"/>
    </source>
</evidence>
<dbReference type="Pfam" id="PF01595">
    <property type="entry name" value="CNNM"/>
    <property type="match status" value="1"/>
</dbReference>
<feature type="domain" description="CBS" evidence="11">
    <location>
        <begin position="209"/>
        <end position="270"/>
    </location>
</feature>
<evidence type="ECO:0000256" key="4">
    <source>
        <dbReference type="ARBA" id="ARBA00022737"/>
    </source>
</evidence>
<dbReference type="Pfam" id="PF03471">
    <property type="entry name" value="CorC_HlyC"/>
    <property type="match status" value="1"/>
</dbReference>
<feature type="transmembrane region" description="Helical" evidence="10">
    <location>
        <begin position="92"/>
        <end position="113"/>
    </location>
</feature>
<dbReference type="GO" id="GO:0005886">
    <property type="term" value="C:plasma membrane"/>
    <property type="evidence" value="ECO:0007669"/>
    <property type="project" value="TreeGrafter"/>
</dbReference>
<evidence type="ECO:0000313" key="13">
    <source>
        <dbReference type="EMBL" id="POR54094.1"/>
    </source>
</evidence>
<keyword evidence="6 8" id="KW-0129">CBS domain</keyword>